<comment type="caution">
    <text evidence="1">The sequence shown here is derived from an EMBL/GenBank/DDBJ whole genome shotgun (WGS) entry which is preliminary data.</text>
</comment>
<dbReference type="Proteomes" id="UP000003692">
    <property type="component" value="Unassembled WGS sequence"/>
</dbReference>
<protein>
    <submittedName>
        <fullName evidence="1">Uncharacterized protein</fullName>
    </submittedName>
</protein>
<evidence type="ECO:0000313" key="2">
    <source>
        <dbReference type="Proteomes" id="UP000003692"/>
    </source>
</evidence>
<accession>D4F0D1</accession>
<proteinExistence type="predicted"/>
<gene>
    <name evidence="1" type="ORF">EDWATA_00156</name>
</gene>
<dbReference type="HOGENOM" id="CLU_3288733_0_0_6"/>
<organism evidence="1 2">
    <name type="scientific">Edwardsiella tarda ATCC 23685</name>
    <dbReference type="NCBI Taxonomy" id="500638"/>
    <lineage>
        <taxon>Bacteria</taxon>
        <taxon>Pseudomonadati</taxon>
        <taxon>Pseudomonadota</taxon>
        <taxon>Gammaproteobacteria</taxon>
        <taxon>Enterobacterales</taxon>
        <taxon>Hafniaceae</taxon>
        <taxon>Edwardsiella</taxon>
    </lineage>
</organism>
<evidence type="ECO:0000313" key="1">
    <source>
        <dbReference type="EMBL" id="EFE24822.1"/>
    </source>
</evidence>
<name>D4F0D1_EDWTA</name>
<sequence>MTYYSFSLIYFRQNNPLDLNFIKSINRYIFLWQYQPVMIL</sequence>
<dbReference type="AlphaFoldDB" id="D4F0D1"/>
<dbReference type="EMBL" id="ADGK01000009">
    <property type="protein sequence ID" value="EFE24822.1"/>
    <property type="molecule type" value="Genomic_DNA"/>
</dbReference>
<reference evidence="1 2" key="1">
    <citation type="submission" date="2010-02" db="EMBL/GenBank/DDBJ databases">
        <authorList>
            <person name="Weinstock G."/>
            <person name="Sodergren E."/>
            <person name="Clifton S."/>
            <person name="Fulton L."/>
            <person name="Fulton B."/>
            <person name="Courtney L."/>
            <person name="Fronick C."/>
            <person name="Harrison M."/>
            <person name="Strong C."/>
            <person name="Farmer C."/>
            <person name="Delahaunty K."/>
            <person name="Markovic C."/>
            <person name="Hall O."/>
            <person name="Minx P."/>
            <person name="Tomlinson C."/>
            <person name="Mitreva M."/>
            <person name="Nelson J."/>
            <person name="Hou S."/>
            <person name="Wollam A."/>
            <person name="Pepin K.H."/>
            <person name="Johnson M."/>
            <person name="Bhonagiri V."/>
            <person name="Zhang X."/>
            <person name="Suruliraj S."/>
            <person name="Warren W."/>
            <person name="Chinwalla A."/>
            <person name="Mardis E.R."/>
            <person name="Wilson R.K."/>
        </authorList>
    </citation>
    <scope>NUCLEOTIDE SEQUENCE [LARGE SCALE GENOMIC DNA]</scope>
    <source>
        <strain evidence="1 2">ATCC 23685</strain>
    </source>
</reference>